<dbReference type="SUPFAM" id="SSF47336">
    <property type="entry name" value="ACP-like"/>
    <property type="match status" value="1"/>
</dbReference>
<accession>A0A7M1KNK6</accession>
<reference evidence="5 6" key="1">
    <citation type="submission" date="2020-10" db="EMBL/GenBank/DDBJ databases">
        <title>High quality whole genome sequence of Pseudomonas poae PMA22.</title>
        <authorList>
            <person name="Hernandez J.G."/>
            <person name="Rodriguez P."/>
            <person name="Cuevas C."/>
            <person name="de la Calle F."/>
            <person name="Galan B."/>
            <person name="Garcia J.L."/>
        </authorList>
    </citation>
    <scope>NUCLEOTIDE SEQUENCE [LARGE SCALE GENOMIC DNA]</scope>
    <source>
        <strain evidence="5 6">PMA22</strain>
    </source>
</reference>
<keyword evidence="3" id="KW-0597">Phosphoprotein</keyword>
<dbReference type="InterPro" id="IPR036736">
    <property type="entry name" value="ACP-like_sf"/>
</dbReference>
<gene>
    <name evidence="5" type="ORF">IMF22_10385</name>
</gene>
<dbReference type="InterPro" id="IPR029058">
    <property type="entry name" value="AB_hydrolase_fold"/>
</dbReference>
<dbReference type="Gene3D" id="3.40.50.1820">
    <property type="entry name" value="alpha/beta hydrolase"/>
    <property type="match status" value="1"/>
</dbReference>
<dbReference type="PANTHER" id="PTHR45527">
    <property type="entry name" value="NONRIBOSOMAL PEPTIDE SYNTHETASE"/>
    <property type="match status" value="1"/>
</dbReference>
<dbReference type="Gene3D" id="3.30.300.30">
    <property type="match status" value="1"/>
</dbReference>
<dbReference type="PROSITE" id="PS00012">
    <property type="entry name" value="PHOSPHOPANTETHEINE"/>
    <property type="match status" value="1"/>
</dbReference>
<dbReference type="InterPro" id="IPR009081">
    <property type="entry name" value="PP-bd_ACP"/>
</dbReference>
<organism evidence="5 6">
    <name type="scientific">Pseudomonas poae</name>
    <dbReference type="NCBI Taxonomy" id="200451"/>
    <lineage>
        <taxon>Bacteria</taxon>
        <taxon>Pseudomonadati</taxon>
        <taxon>Pseudomonadota</taxon>
        <taxon>Gammaproteobacteria</taxon>
        <taxon>Pseudomonadales</taxon>
        <taxon>Pseudomonadaceae</taxon>
        <taxon>Pseudomonas</taxon>
    </lineage>
</organism>
<dbReference type="GO" id="GO:0003824">
    <property type="term" value="F:catalytic activity"/>
    <property type="evidence" value="ECO:0007669"/>
    <property type="project" value="InterPro"/>
</dbReference>
<dbReference type="InterPro" id="IPR042099">
    <property type="entry name" value="ANL_N_sf"/>
</dbReference>
<dbReference type="InterPro" id="IPR023213">
    <property type="entry name" value="CAT-like_dom_sf"/>
</dbReference>
<dbReference type="AlphaFoldDB" id="A0A7M1KNK6"/>
<name>A0A7M1KNK6_9PSED</name>
<keyword evidence="2" id="KW-0596">Phosphopantetheine</keyword>
<dbReference type="EMBL" id="CP063073">
    <property type="protein sequence ID" value="QOQ77408.1"/>
    <property type="molecule type" value="Genomic_DNA"/>
</dbReference>
<dbReference type="CDD" id="cd19531">
    <property type="entry name" value="LCL_NRPS-like"/>
    <property type="match status" value="1"/>
</dbReference>
<dbReference type="SUPFAM" id="SSF52777">
    <property type="entry name" value="CoA-dependent acyltransferases"/>
    <property type="match status" value="2"/>
</dbReference>
<dbReference type="Pfam" id="PF00668">
    <property type="entry name" value="Condensation"/>
    <property type="match status" value="1"/>
</dbReference>
<evidence type="ECO:0000259" key="4">
    <source>
        <dbReference type="PROSITE" id="PS50075"/>
    </source>
</evidence>
<dbReference type="Gene3D" id="3.40.50.12780">
    <property type="entry name" value="N-terminal domain of ligase-like"/>
    <property type="match status" value="1"/>
</dbReference>
<evidence type="ECO:0000313" key="6">
    <source>
        <dbReference type="Proteomes" id="UP000594923"/>
    </source>
</evidence>
<dbReference type="PROSITE" id="PS00455">
    <property type="entry name" value="AMP_BINDING"/>
    <property type="match status" value="1"/>
</dbReference>
<dbReference type="CDD" id="cd12116">
    <property type="entry name" value="A_NRPS_Ta1_like"/>
    <property type="match status" value="1"/>
</dbReference>
<proteinExistence type="predicted"/>
<dbReference type="Pfam" id="PF00501">
    <property type="entry name" value="AMP-binding"/>
    <property type="match status" value="1"/>
</dbReference>
<dbReference type="SUPFAM" id="SSF56801">
    <property type="entry name" value="Acetyl-CoA synthetase-like"/>
    <property type="match status" value="1"/>
</dbReference>
<dbReference type="GO" id="GO:0072330">
    <property type="term" value="P:monocarboxylic acid biosynthetic process"/>
    <property type="evidence" value="ECO:0007669"/>
    <property type="project" value="UniProtKB-ARBA"/>
</dbReference>
<dbReference type="InterPro" id="IPR020845">
    <property type="entry name" value="AMP-binding_CS"/>
</dbReference>
<dbReference type="Gene3D" id="3.30.559.30">
    <property type="entry name" value="Nonribosomal peptide synthetase, condensation domain"/>
    <property type="match status" value="1"/>
</dbReference>
<dbReference type="GO" id="GO:0044550">
    <property type="term" value="P:secondary metabolite biosynthetic process"/>
    <property type="evidence" value="ECO:0007669"/>
    <property type="project" value="TreeGrafter"/>
</dbReference>
<dbReference type="Pfam" id="PF00550">
    <property type="entry name" value="PP-binding"/>
    <property type="match status" value="1"/>
</dbReference>
<evidence type="ECO:0000256" key="2">
    <source>
        <dbReference type="ARBA" id="ARBA00022450"/>
    </source>
</evidence>
<dbReference type="GO" id="GO:0031177">
    <property type="term" value="F:phosphopantetheine binding"/>
    <property type="evidence" value="ECO:0007669"/>
    <property type="project" value="InterPro"/>
</dbReference>
<evidence type="ECO:0000256" key="3">
    <source>
        <dbReference type="ARBA" id="ARBA00022553"/>
    </source>
</evidence>
<dbReference type="GO" id="GO:0005737">
    <property type="term" value="C:cytoplasm"/>
    <property type="evidence" value="ECO:0007669"/>
    <property type="project" value="TreeGrafter"/>
</dbReference>
<dbReference type="InterPro" id="IPR010071">
    <property type="entry name" value="AA_adenyl_dom"/>
</dbReference>
<dbReference type="InterPro" id="IPR020806">
    <property type="entry name" value="PKS_PP-bd"/>
</dbReference>
<evidence type="ECO:0000313" key="5">
    <source>
        <dbReference type="EMBL" id="QOQ77408.1"/>
    </source>
</evidence>
<dbReference type="InterPro" id="IPR045851">
    <property type="entry name" value="AMP-bd_C_sf"/>
</dbReference>
<dbReference type="GO" id="GO:0043041">
    <property type="term" value="P:amino acid activation for nonribosomal peptide biosynthetic process"/>
    <property type="evidence" value="ECO:0007669"/>
    <property type="project" value="TreeGrafter"/>
</dbReference>
<dbReference type="Proteomes" id="UP000594923">
    <property type="component" value="Chromosome"/>
</dbReference>
<dbReference type="RefSeq" id="WP_197628275.1">
    <property type="nucleotide sequence ID" value="NZ_CP063073.1"/>
</dbReference>
<dbReference type="SMART" id="SM00823">
    <property type="entry name" value="PKS_PP"/>
    <property type="match status" value="1"/>
</dbReference>
<comment type="cofactor">
    <cofactor evidence="1">
        <name>pantetheine 4'-phosphate</name>
        <dbReference type="ChEBI" id="CHEBI:47942"/>
    </cofactor>
</comment>
<dbReference type="PROSITE" id="PS50075">
    <property type="entry name" value="CARRIER"/>
    <property type="match status" value="1"/>
</dbReference>
<sequence>MSVDTCRTATFPASYGQEQIWFLNELNPHSQLAYTLAMKVSIAGKLNTLRLQRAVNQVVASQEILRTSFAYKNQKLSQVISPSATLPIRSAHCIDDVPGLQRLINMEAQRGWSLSSAPLYRLLLIKTGDQQHELVICTHHIVCDGISLQLLLQKIVSAYQGQSDGRVLTSPDEETLQFVDYAAWSRQHEYAGLEYWRQQLADAPTILDISTKTGRSEQQTFLGARIPVEFSHHQWQALRQIFRPQGISCAAVFLAAYCVVLHRLAEQDDILIGLPTSNRLRPELAQVIGYLSNLCVFRSQYAHDQSVTDFLQQVQLNLTQLIEHGETPFQQVLESVEHTRQAGVTPLCQVLFGYEQDVRRTLDIGDLQLTVSDVDTGAARLDLSLFLFEDHELNVCGFLEYATDRIDAASAQNMVRMLSSVLREFVAAPQAPLSEVQLGAADSQAQTPAIAPAFPSVPARLFALADSHPNATALRDEQGELTYAQVCQQILQAAATLRAQGAKPGTLIAVIGERGNPWLIAMLAIWQVGGIYVPLSKDLPEQRLQGILAELEGAILITDDTTPERFRQRVTLPMHALWADGATHHERQTTDASRLSGYMMYTSGSTGKPKGVHVSQANLVATLSAFGQLLQVKPSDRMLALTTFSFDISLLELLLPLVQGASVQIAVAQAQRDAEKLAGYLADPRITLVQATPVTWRLLLSTGWQPRESLTLLCGGEALPQDLADRLCLPGMTLWNLYGPTETTIWSTACRLQPGAPVQLGHPIAGTQIALVDRNLRSVPRGVIGELLICGPGVSQGYYRNPVETAKRFVPDPHGSGKRAYLTGDRMRMQQDGSLAYIGRRDDQIKLRGHRIELGEIETALRKLPGVRDAAAQLHDQDPSRGIQAFVQLCATVDESLIDIGQWLETLRQTLPEAWLPTEYYRIDGIPLTYNGKRDRKRLLHQAVRLQTLSLRVAPSSDTETRVQQIWCELLGLEDIGVTDDFFQLGGHSILVARMVERIETAFGRRVPIADIYFSPTIARVAATLDSMTFEQGLAAHSVKGDWEFTAISLQHNADSTAAAQER</sequence>
<evidence type="ECO:0000256" key="1">
    <source>
        <dbReference type="ARBA" id="ARBA00001957"/>
    </source>
</evidence>
<dbReference type="FunFam" id="1.10.1200.10:FF:000016">
    <property type="entry name" value="Non-ribosomal peptide synthase"/>
    <property type="match status" value="1"/>
</dbReference>
<dbReference type="NCBIfam" id="TIGR01733">
    <property type="entry name" value="AA-adenyl-dom"/>
    <property type="match status" value="1"/>
</dbReference>
<protein>
    <submittedName>
        <fullName evidence="5">Amino acid adenylation domain-containing protein</fullName>
    </submittedName>
</protein>
<feature type="domain" description="Carrier" evidence="4">
    <location>
        <begin position="954"/>
        <end position="1029"/>
    </location>
</feature>
<dbReference type="Gene3D" id="3.30.559.10">
    <property type="entry name" value="Chloramphenicol acetyltransferase-like domain"/>
    <property type="match status" value="1"/>
</dbReference>
<dbReference type="InterPro" id="IPR006162">
    <property type="entry name" value="Ppantetheine_attach_site"/>
</dbReference>
<dbReference type="InterPro" id="IPR000873">
    <property type="entry name" value="AMP-dep_synth/lig_dom"/>
</dbReference>
<dbReference type="InterPro" id="IPR001242">
    <property type="entry name" value="Condensation_dom"/>
</dbReference>
<dbReference type="PANTHER" id="PTHR45527:SF1">
    <property type="entry name" value="FATTY ACID SYNTHASE"/>
    <property type="match status" value="1"/>
</dbReference>